<accession>A0AA95JFJ6</accession>
<gene>
    <name evidence="2" type="ORF">P0Y55_14940</name>
</gene>
<dbReference type="AlphaFoldDB" id="A0AA95JFJ6"/>
<keyword evidence="3" id="KW-1185">Reference proteome</keyword>
<dbReference type="EMBL" id="CP119317">
    <property type="protein sequence ID" value="WEK53845.1"/>
    <property type="molecule type" value="Genomic_DNA"/>
</dbReference>
<dbReference type="PANTHER" id="PTHR34512">
    <property type="entry name" value="CELL SURFACE PROTEIN"/>
    <property type="match status" value="1"/>
</dbReference>
<name>A0AA95JFJ6_9BACL</name>
<evidence type="ECO:0000313" key="3">
    <source>
        <dbReference type="Proteomes" id="UP001178662"/>
    </source>
</evidence>
<dbReference type="InterPro" id="IPR002372">
    <property type="entry name" value="PQQ_rpt_dom"/>
</dbReference>
<proteinExistence type="predicted"/>
<dbReference type="Gene3D" id="2.130.10.10">
    <property type="entry name" value="YVTN repeat-like/Quinoprotein amine dehydrogenase"/>
    <property type="match status" value="1"/>
</dbReference>
<dbReference type="InterPro" id="IPR015943">
    <property type="entry name" value="WD40/YVTN_repeat-like_dom_sf"/>
</dbReference>
<sequence>MRGIRWFRVLTLGFSIGLITGCSDGNESAPTPKVEQSESPSPSIIDVPVIEKVSLTLDNMRSYLSLSLSEDQAKLIFGVGYGSEQSSLYWESNWVETRTWTYWREDNNAKLELQWSTAHELLYAIYHERVAGNWQTYIPDMGAIPEAWSRDSRLAQQAGLQIDREASVKLNTNGYAMIDSAFPRVEYLASPDRNLRIVALTETFVEIDDDGVHSWIPIWYFTDEAINIRDIEPAEMVLTKGEEAHWDPSSGATATMLKADEKVFAMQAYGDWIGVVTNDKPSQPSLGLLWVPRHSLISTGPWKPLFTNTTASQSDTVAAISKVELDQKVSKERVEQIFGNPQAIETTDNVDMPETWRTLPLWRYESADARLEITWETDGSLFGYRMFDRTQKNSYEVRDLTFEEVPTRISKLEANEKPWALTKPTSFEWRIQTDLPYNYLIATAGNTLIVAGEDGGFSGMHYRTQIFAVQKKSGNLLWKREIGLNGYSYAISSDGRQMVFLTIITDGSDQIARLDAIETSTGKSLWKKDITVDGSTWYLHLASSGSVVVASFEQKLDDQDVTYTYAYDMKRGQQLWSRKAEYPEVLVGQTVSMPLFLIHSRDVDSGVMGKLTAYAPLTGKVKWEITDLSTVNVLNQMFITSDERLSNESSRVNWVRTLEGVSQIDVPTGKMKASYPVGNFEQTHLEIINDKYMLIQQTNDHKSFYDSDDVTTSLVDMESGKVMWTSTGYGDKGVVDSDILYYRLNGKPRAVNIVDGNLVWEGNYTIQGKILVYGERIIVEEYPDVYVLDKKDGTVLYRMGDIRLGVYDSIRLTQLYGTITSVDGGLVVGSSNGNFSLLKPTLE</sequence>
<dbReference type="Proteomes" id="UP001178662">
    <property type="component" value="Chromosome"/>
</dbReference>
<dbReference type="PROSITE" id="PS51257">
    <property type="entry name" value="PROKAR_LIPOPROTEIN"/>
    <property type="match status" value="1"/>
</dbReference>
<dbReference type="SUPFAM" id="SSF50998">
    <property type="entry name" value="Quinoprotein alcohol dehydrogenase-like"/>
    <property type="match status" value="1"/>
</dbReference>
<evidence type="ECO:0000313" key="2">
    <source>
        <dbReference type="EMBL" id="WEK53845.1"/>
    </source>
</evidence>
<evidence type="ECO:0000259" key="1">
    <source>
        <dbReference type="Pfam" id="PF13360"/>
    </source>
</evidence>
<dbReference type="PANTHER" id="PTHR34512:SF30">
    <property type="entry name" value="OUTER MEMBRANE PROTEIN ASSEMBLY FACTOR BAMB"/>
    <property type="match status" value="1"/>
</dbReference>
<organism evidence="2 3">
    <name type="scientific">Candidatus Cohnella colombiensis</name>
    <dbReference type="NCBI Taxonomy" id="3121368"/>
    <lineage>
        <taxon>Bacteria</taxon>
        <taxon>Bacillati</taxon>
        <taxon>Bacillota</taxon>
        <taxon>Bacilli</taxon>
        <taxon>Bacillales</taxon>
        <taxon>Paenibacillaceae</taxon>
        <taxon>Cohnella</taxon>
    </lineage>
</organism>
<dbReference type="InterPro" id="IPR011047">
    <property type="entry name" value="Quinoprotein_ADH-like_sf"/>
</dbReference>
<reference evidence="2" key="1">
    <citation type="submission" date="2023-03" db="EMBL/GenBank/DDBJ databases">
        <title>Andean soil-derived lignocellulolytic bacterial consortium as a source of novel taxa and putative plastic-active enzymes.</title>
        <authorList>
            <person name="Diaz-Garcia L."/>
            <person name="Chuvochina M."/>
            <person name="Feuerriegel G."/>
            <person name="Bunk B."/>
            <person name="Sproer C."/>
            <person name="Streit W.R."/>
            <person name="Rodriguez L.M."/>
            <person name="Overmann J."/>
            <person name="Jimenez D.J."/>
        </authorList>
    </citation>
    <scope>NUCLEOTIDE SEQUENCE</scope>
    <source>
        <strain evidence="2">MAG 2441</strain>
    </source>
</reference>
<dbReference type="SMART" id="SM00564">
    <property type="entry name" value="PQQ"/>
    <property type="match status" value="4"/>
</dbReference>
<feature type="domain" description="Pyrrolo-quinoline quinone repeat" evidence="1">
    <location>
        <begin position="466"/>
        <end position="671"/>
    </location>
</feature>
<dbReference type="InterPro" id="IPR018391">
    <property type="entry name" value="PQQ_b-propeller_rpt"/>
</dbReference>
<protein>
    <submittedName>
        <fullName evidence="2">PQQ-binding-like beta-propeller repeat protein</fullName>
    </submittedName>
</protein>
<dbReference type="Pfam" id="PF13360">
    <property type="entry name" value="PQQ_2"/>
    <property type="match status" value="1"/>
</dbReference>